<keyword evidence="10" id="KW-1185">Reference proteome</keyword>
<evidence type="ECO:0000256" key="6">
    <source>
        <dbReference type="ARBA" id="ARBA00023136"/>
    </source>
</evidence>
<evidence type="ECO:0000313" key="10">
    <source>
        <dbReference type="Proteomes" id="UP000292554"/>
    </source>
</evidence>
<feature type="transmembrane region" description="Helical" evidence="7">
    <location>
        <begin position="176"/>
        <end position="201"/>
    </location>
</feature>
<keyword evidence="6 7" id="KW-0472">Membrane</keyword>
<dbReference type="InterPro" id="IPR032816">
    <property type="entry name" value="VTT_dom"/>
</dbReference>
<comment type="similarity">
    <text evidence="2 7">Belongs to the DedA family.</text>
</comment>
<dbReference type="PANTHER" id="PTHR30353:SF11">
    <property type="entry name" value="INNER MEMBRANE PROTEIN YQJA"/>
    <property type="match status" value="1"/>
</dbReference>
<dbReference type="PANTHER" id="PTHR30353">
    <property type="entry name" value="INNER MEMBRANE PROTEIN DEDA-RELATED"/>
    <property type="match status" value="1"/>
</dbReference>
<proteinExistence type="inferred from homology"/>
<evidence type="ECO:0000256" key="7">
    <source>
        <dbReference type="RuleBase" id="RU367016"/>
    </source>
</evidence>
<protein>
    <submittedName>
        <fullName evidence="9">DedA family protein</fullName>
    </submittedName>
</protein>
<comment type="caution">
    <text evidence="9">The sequence shown here is derived from an EMBL/GenBank/DDBJ whole genome shotgun (WGS) entry which is preliminary data.</text>
</comment>
<accession>A0ABY2AIB7</accession>
<keyword evidence="3 7" id="KW-1003">Cell membrane</keyword>
<dbReference type="Proteomes" id="UP000292554">
    <property type="component" value="Unassembled WGS sequence"/>
</dbReference>
<dbReference type="EMBL" id="SJXE01000007">
    <property type="protein sequence ID" value="TCI02434.1"/>
    <property type="molecule type" value="Genomic_DNA"/>
</dbReference>
<evidence type="ECO:0000256" key="3">
    <source>
        <dbReference type="ARBA" id="ARBA00022475"/>
    </source>
</evidence>
<evidence type="ECO:0000256" key="4">
    <source>
        <dbReference type="ARBA" id="ARBA00022692"/>
    </source>
</evidence>
<feature type="domain" description="VTT" evidence="8">
    <location>
        <begin position="36"/>
        <end position="161"/>
    </location>
</feature>
<feature type="transmembrane region" description="Helical" evidence="7">
    <location>
        <begin position="111"/>
        <end position="130"/>
    </location>
</feature>
<gene>
    <name evidence="9" type="ORF">EZV61_13840</name>
</gene>
<evidence type="ECO:0000256" key="5">
    <source>
        <dbReference type="ARBA" id="ARBA00022989"/>
    </source>
</evidence>
<evidence type="ECO:0000256" key="1">
    <source>
        <dbReference type="ARBA" id="ARBA00004651"/>
    </source>
</evidence>
<organism evidence="9 10">
    <name type="scientific">Corallincola luteus</name>
    <dbReference type="NCBI Taxonomy" id="1775177"/>
    <lineage>
        <taxon>Bacteria</taxon>
        <taxon>Pseudomonadati</taxon>
        <taxon>Pseudomonadota</taxon>
        <taxon>Gammaproteobacteria</taxon>
        <taxon>Alteromonadales</taxon>
        <taxon>Psychromonadaceae</taxon>
        <taxon>Corallincola</taxon>
    </lineage>
</organism>
<name>A0ABY2AIB7_9GAMM</name>
<keyword evidence="5 7" id="KW-1133">Transmembrane helix</keyword>
<evidence type="ECO:0000256" key="2">
    <source>
        <dbReference type="ARBA" id="ARBA00010792"/>
    </source>
</evidence>
<dbReference type="Pfam" id="PF09335">
    <property type="entry name" value="VTT_dom"/>
    <property type="match status" value="1"/>
</dbReference>
<feature type="transmembrane region" description="Helical" evidence="7">
    <location>
        <begin position="142"/>
        <end position="164"/>
    </location>
</feature>
<feature type="transmembrane region" description="Helical" evidence="7">
    <location>
        <begin position="15"/>
        <end position="34"/>
    </location>
</feature>
<feature type="transmembrane region" description="Helical" evidence="7">
    <location>
        <begin position="41"/>
        <end position="67"/>
    </location>
</feature>
<sequence length="226" mass="25060">MWQQDFLTLTESGQTIILCCLVLILLFESSFAFLPLPGDSLLFLAGGLVGLGVLGAYPTFIVLPLAAGFGSLVAYEQGRLLRHTSFIDRVYRLLPQGSAAKAHDMLNKHGLLALFISRFMPFVRVLTPMLMGAEKISRRRFFVVSLLSAWLWVLLFSVAGWAIVASPFYEAHQGMINRLAVLIPVFMFVVAVIAIVLRLIVNRAVKVNDKQPAPKRLLVDMSKNTV</sequence>
<evidence type="ECO:0000313" key="9">
    <source>
        <dbReference type="EMBL" id="TCI02434.1"/>
    </source>
</evidence>
<dbReference type="InterPro" id="IPR032818">
    <property type="entry name" value="DedA-like"/>
</dbReference>
<reference evidence="9 10" key="1">
    <citation type="submission" date="2019-02" db="EMBL/GenBank/DDBJ databases">
        <title>Corallincola luteus sp. nov., a marine bacterium isolated from surface sediment of Bohai Sea in China.</title>
        <authorList>
            <person name="Ren Q."/>
        </authorList>
    </citation>
    <scope>NUCLEOTIDE SEQUENCE [LARGE SCALE GENOMIC DNA]</scope>
    <source>
        <strain evidence="9 10">DASS28</strain>
    </source>
</reference>
<evidence type="ECO:0000259" key="8">
    <source>
        <dbReference type="Pfam" id="PF09335"/>
    </source>
</evidence>
<keyword evidence="4 7" id="KW-0812">Transmembrane</keyword>
<comment type="subcellular location">
    <subcellularLocation>
        <location evidence="1 7">Cell membrane</location>
        <topology evidence="1 7">Multi-pass membrane protein</topology>
    </subcellularLocation>
</comment>